<proteinExistence type="inferred from homology"/>
<accession>A0A6J5CX19</accession>
<dbReference type="InterPro" id="IPR058163">
    <property type="entry name" value="LysR-type_TF_proteobact-type"/>
</dbReference>
<dbReference type="GO" id="GO:0043565">
    <property type="term" value="F:sequence-specific DNA binding"/>
    <property type="evidence" value="ECO:0007669"/>
    <property type="project" value="TreeGrafter"/>
</dbReference>
<reference evidence="6 7" key="1">
    <citation type="submission" date="2019-09" db="EMBL/GenBank/DDBJ databases">
        <authorList>
            <person name="Depoorter E."/>
        </authorList>
    </citation>
    <scope>NUCLEOTIDE SEQUENCE [LARGE SCALE GENOMIC DNA]</scope>
    <source>
        <strain evidence="6">LMG 30113</strain>
    </source>
</reference>
<sequence length="307" mass="33859">MMNNLNWVQSFVQVADTRSFVAAARHLGISASAVGKNVARLEAHLRVRLFHRSTRSVALTPEGSVFLERCRRILDELDLAEVELQQRADAPRGRLRVSLPLTSVVTPLLLAGFHRRYPEIELEVDYSDRLVDVIEDGFDVVVRTGQPRDSRLIARVLGSCRRVIVGSPDYFDRYGVPGHPRDLEQHAVLLYRYPSTGKIQPWPFADGTSMDALKLSAAAVSNMSPSLLAMACAGAGIACLLDHEVDGPLRDGSLRSVLDGDAPPSVTYRILWPPSRQHSPKVRAFVDCMTEAVAFHSRSPAFAPNAL</sequence>
<dbReference type="Proteomes" id="UP000494330">
    <property type="component" value="Unassembled WGS sequence"/>
</dbReference>
<dbReference type="Pfam" id="PF03466">
    <property type="entry name" value="LysR_substrate"/>
    <property type="match status" value="1"/>
</dbReference>
<dbReference type="Pfam" id="PF00126">
    <property type="entry name" value="HTH_1"/>
    <property type="match status" value="1"/>
</dbReference>
<keyword evidence="7" id="KW-1185">Reference proteome</keyword>
<dbReference type="GO" id="GO:0006351">
    <property type="term" value="P:DNA-templated transcription"/>
    <property type="evidence" value="ECO:0007669"/>
    <property type="project" value="TreeGrafter"/>
</dbReference>
<dbReference type="FunFam" id="1.10.10.10:FF:000001">
    <property type="entry name" value="LysR family transcriptional regulator"/>
    <property type="match status" value="1"/>
</dbReference>
<keyword evidence="4" id="KW-0804">Transcription</keyword>
<dbReference type="CDD" id="cd08476">
    <property type="entry name" value="PBP2_CrgA_like_7"/>
    <property type="match status" value="1"/>
</dbReference>
<evidence type="ECO:0000313" key="6">
    <source>
        <dbReference type="EMBL" id="VWB23227.1"/>
    </source>
</evidence>
<dbReference type="Gene3D" id="3.40.190.290">
    <property type="match status" value="1"/>
</dbReference>
<dbReference type="PROSITE" id="PS50931">
    <property type="entry name" value="HTH_LYSR"/>
    <property type="match status" value="1"/>
</dbReference>
<comment type="similarity">
    <text evidence="1">Belongs to the LysR transcriptional regulatory family.</text>
</comment>
<gene>
    <name evidence="6" type="ORF">BPA30113_00795</name>
</gene>
<dbReference type="EMBL" id="CABVQD010000002">
    <property type="protein sequence ID" value="VWB23227.1"/>
    <property type="molecule type" value="Genomic_DNA"/>
</dbReference>
<dbReference type="AlphaFoldDB" id="A0A6J5CX19"/>
<feature type="domain" description="HTH lysR-type" evidence="5">
    <location>
        <begin position="1"/>
        <end position="60"/>
    </location>
</feature>
<dbReference type="InterPro" id="IPR005119">
    <property type="entry name" value="LysR_subst-bd"/>
</dbReference>
<dbReference type="GO" id="GO:0003700">
    <property type="term" value="F:DNA-binding transcription factor activity"/>
    <property type="evidence" value="ECO:0007669"/>
    <property type="project" value="InterPro"/>
</dbReference>
<evidence type="ECO:0000256" key="2">
    <source>
        <dbReference type="ARBA" id="ARBA00023015"/>
    </source>
</evidence>
<dbReference type="InterPro" id="IPR036390">
    <property type="entry name" value="WH_DNA-bd_sf"/>
</dbReference>
<dbReference type="PANTHER" id="PTHR30537:SF72">
    <property type="entry name" value="LYSR FAMILY TRANSCRIPTIONAL REGULATOR"/>
    <property type="match status" value="1"/>
</dbReference>
<dbReference type="InterPro" id="IPR036388">
    <property type="entry name" value="WH-like_DNA-bd_sf"/>
</dbReference>
<organism evidence="6 7">
    <name type="scientific">Burkholderia paludis</name>
    <dbReference type="NCBI Taxonomy" id="1506587"/>
    <lineage>
        <taxon>Bacteria</taxon>
        <taxon>Pseudomonadati</taxon>
        <taxon>Pseudomonadota</taxon>
        <taxon>Betaproteobacteria</taxon>
        <taxon>Burkholderiales</taxon>
        <taxon>Burkholderiaceae</taxon>
        <taxon>Burkholderia</taxon>
        <taxon>Burkholderia cepacia complex</taxon>
    </lineage>
</organism>
<dbReference type="Gene3D" id="1.10.10.10">
    <property type="entry name" value="Winged helix-like DNA-binding domain superfamily/Winged helix DNA-binding domain"/>
    <property type="match status" value="1"/>
</dbReference>
<dbReference type="InterPro" id="IPR000847">
    <property type="entry name" value="LysR_HTH_N"/>
</dbReference>
<dbReference type="PANTHER" id="PTHR30537">
    <property type="entry name" value="HTH-TYPE TRANSCRIPTIONAL REGULATOR"/>
    <property type="match status" value="1"/>
</dbReference>
<evidence type="ECO:0000313" key="7">
    <source>
        <dbReference type="Proteomes" id="UP000494330"/>
    </source>
</evidence>
<evidence type="ECO:0000256" key="4">
    <source>
        <dbReference type="ARBA" id="ARBA00023163"/>
    </source>
</evidence>
<keyword evidence="3" id="KW-0238">DNA-binding</keyword>
<protein>
    <submittedName>
        <fullName evidence="6">LysR family transcriptional regulator</fullName>
    </submittedName>
</protein>
<evidence type="ECO:0000256" key="3">
    <source>
        <dbReference type="ARBA" id="ARBA00023125"/>
    </source>
</evidence>
<keyword evidence="2" id="KW-0805">Transcription regulation</keyword>
<evidence type="ECO:0000256" key="1">
    <source>
        <dbReference type="ARBA" id="ARBA00009437"/>
    </source>
</evidence>
<evidence type="ECO:0000259" key="5">
    <source>
        <dbReference type="PROSITE" id="PS50931"/>
    </source>
</evidence>
<dbReference type="SUPFAM" id="SSF46785">
    <property type="entry name" value="Winged helix' DNA-binding domain"/>
    <property type="match status" value="1"/>
</dbReference>
<name>A0A6J5CX19_9BURK</name>
<dbReference type="SUPFAM" id="SSF53850">
    <property type="entry name" value="Periplasmic binding protein-like II"/>
    <property type="match status" value="1"/>
</dbReference>